<reference evidence="1" key="1">
    <citation type="submission" date="2019-03" db="EMBL/GenBank/DDBJ databases">
        <title>WGS assembly of Setaria viridis.</title>
        <authorList>
            <person name="Huang P."/>
            <person name="Jenkins J."/>
            <person name="Grimwood J."/>
            <person name="Barry K."/>
            <person name="Healey A."/>
            <person name="Mamidi S."/>
            <person name="Sreedasyam A."/>
            <person name="Shu S."/>
            <person name="Feldman M."/>
            <person name="Wu J."/>
            <person name="Yu Y."/>
            <person name="Chen C."/>
            <person name="Johnson J."/>
            <person name="Rokhsar D."/>
            <person name="Baxter I."/>
            <person name="Schmutz J."/>
            <person name="Brutnell T."/>
            <person name="Kellogg E."/>
        </authorList>
    </citation>
    <scope>NUCLEOTIDE SEQUENCE [LARGE SCALE GENOMIC DNA]</scope>
</reference>
<name>A0A4U6TKR8_SETVI</name>
<proteinExistence type="predicted"/>
<evidence type="ECO:0000313" key="1">
    <source>
        <dbReference type="EMBL" id="TKW01625.1"/>
    </source>
</evidence>
<protein>
    <submittedName>
        <fullName evidence="1">Uncharacterized protein</fullName>
    </submittedName>
</protein>
<accession>A0A4U6TKR8</accession>
<dbReference type="Proteomes" id="UP000298652">
    <property type="component" value="Chromosome 8"/>
</dbReference>
<keyword evidence="2" id="KW-1185">Reference proteome</keyword>
<dbReference type="AlphaFoldDB" id="A0A4U6TKR8"/>
<gene>
    <name evidence="1" type="ORF">SEVIR_8G193133v2</name>
</gene>
<organism evidence="1 2">
    <name type="scientific">Setaria viridis</name>
    <name type="common">Green bristlegrass</name>
    <name type="synonym">Setaria italica subsp. viridis</name>
    <dbReference type="NCBI Taxonomy" id="4556"/>
    <lineage>
        <taxon>Eukaryota</taxon>
        <taxon>Viridiplantae</taxon>
        <taxon>Streptophyta</taxon>
        <taxon>Embryophyta</taxon>
        <taxon>Tracheophyta</taxon>
        <taxon>Spermatophyta</taxon>
        <taxon>Magnoliopsida</taxon>
        <taxon>Liliopsida</taxon>
        <taxon>Poales</taxon>
        <taxon>Poaceae</taxon>
        <taxon>PACMAD clade</taxon>
        <taxon>Panicoideae</taxon>
        <taxon>Panicodae</taxon>
        <taxon>Paniceae</taxon>
        <taxon>Cenchrinae</taxon>
        <taxon>Setaria</taxon>
    </lineage>
</organism>
<evidence type="ECO:0000313" key="2">
    <source>
        <dbReference type="Proteomes" id="UP000298652"/>
    </source>
</evidence>
<dbReference type="Gramene" id="TKW01625">
    <property type="protein sequence ID" value="TKW01625"/>
    <property type="gene ID" value="SEVIR_8G193133v2"/>
</dbReference>
<dbReference type="EMBL" id="CM016559">
    <property type="protein sequence ID" value="TKW01625.1"/>
    <property type="molecule type" value="Genomic_DNA"/>
</dbReference>
<sequence length="88" mass="10246">MVELLELRLAAQVLVDKIGTWWNQSVVESVVRKMGAHLQWKLVRWRSWLVGWPRHPRVKHDAITELILVLHRRAPRDAIGRGAALQAR</sequence>